<dbReference type="Proteomes" id="UP000054308">
    <property type="component" value="Unassembled WGS sequence"/>
</dbReference>
<accession>A0A091I108</accession>
<reference evidence="1 2" key="1">
    <citation type="submission" date="2014-04" db="EMBL/GenBank/DDBJ databases">
        <title>Genome evolution of avian class.</title>
        <authorList>
            <person name="Zhang G."/>
            <person name="Li C."/>
        </authorList>
    </citation>
    <scope>NUCLEOTIDE SEQUENCE [LARGE SCALE GENOMIC DNA]</scope>
    <source>
        <strain evidence="1">BGI_N300</strain>
    </source>
</reference>
<keyword evidence="2" id="KW-1185">Reference proteome</keyword>
<name>A0A091I108_CALAN</name>
<dbReference type="Gene3D" id="3.30.900.20">
    <property type="match status" value="1"/>
</dbReference>
<dbReference type="STRING" id="9244.A0A091I108"/>
<evidence type="ECO:0000313" key="2">
    <source>
        <dbReference type="Proteomes" id="UP000054308"/>
    </source>
</evidence>
<dbReference type="PANTHER" id="PTHR15681:SF1">
    <property type="entry name" value="MAD2L1-BINDING PROTEIN"/>
    <property type="match status" value="1"/>
</dbReference>
<dbReference type="GO" id="GO:0005634">
    <property type="term" value="C:nucleus"/>
    <property type="evidence" value="ECO:0007669"/>
    <property type="project" value="InterPro"/>
</dbReference>
<dbReference type="AlphaFoldDB" id="A0A091I108"/>
<protein>
    <submittedName>
        <fullName evidence="1">MAD2L1-binding protein</fullName>
    </submittedName>
</protein>
<dbReference type="GO" id="GO:0007096">
    <property type="term" value="P:regulation of exit from mitosis"/>
    <property type="evidence" value="ECO:0007669"/>
    <property type="project" value="InterPro"/>
</dbReference>
<gene>
    <name evidence="1" type="ORF">N300_12208</name>
</gene>
<dbReference type="EMBL" id="KL218091">
    <property type="protein sequence ID" value="KFP02224.1"/>
    <property type="molecule type" value="Genomic_DNA"/>
</dbReference>
<feature type="non-terminal residue" evidence="1">
    <location>
        <position position="178"/>
    </location>
</feature>
<evidence type="ECO:0000313" key="1">
    <source>
        <dbReference type="EMBL" id="KFP02224.1"/>
    </source>
</evidence>
<feature type="non-terminal residue" evidence="1">
    <location>
        <position position="1"/>
    </location>
</feature>
<sequence length="178" mass="20127">DGDEMKKPHSMDLASKKCQQALMDLERVLHHLEVMFHLTPVPRVLILLGGNVMNPKEFYELSFEGVCEGSAEESLKTASCVRKLFHSLFIADVFSELKALPVMDTIVMIQGHRDCGVDWFHPKLNYKVPARGRKLTVNLSCGGDINLSASPSQPMDMDSTWEDYIWFQAPVTIKGFRE</sequence>
<organism evidence="1 2">
    <name type="scientific">Calypte anna</name>
    <name type="common">Anna's hummingbird</name>
    <name type="synonym">Archilochus anna</name>
    <dbReference type="NCBI Taxonomy" id="9244"/>
    <lineage>
        <taxon>Eukaryota</taxon>
        <taxon>Metazoa</taxon>
        <taxon>Chordata</taxon>
        <taxon>Craniata</taxon>
        <taxon>Vertebrata</taxon>
        <taxon>Euteleostomi</taxon>
        <taxon>Archelosauria</taxon>
        <taxon>Archosauria</taxon>
        <taxon>Dinosauria</taxon>
        <taxon>Saurischia</taxon>
        <taxon>Theropoda</taxon>
        <taxon>Coelurosauria</taxon>
        <taxon>Aves</taxon>
        <taxon>Neognathae</taxon>
        <taxon>Neoaves</taxon>
        <taxon>Strisores</taxon>
        <taxon>Apodiformes</taxon>
        <taxon>Trochilidae</taxon>
        <taxon>Calypte</taxon>
    </lineage>
</organism>
<dbReference type="PANTHER" id="PTHR15681">
    <property type="entry name" value="MAD2L1-BINDING PROTEIN"/>
    <property type="match status" value="1"/>
</dbReference>
<proteinExistence type="predicted"/>
<dbReference type="Pfam" id="PF06581">
    <property type="entry name" value="p31comet"/>
    <property type="match status" value="1"/>
</dbReference>
<dbReference type="InterPro" id="IPR053729">
    <property type="entry name" value="MAD2L1BP_domain_sf"/>
</dbReference>
<dbReference type="InterPro" id="IPR009511">
    <property type="entry name" value="MAD1/Cdc20-bound-Mad2-bd"/>
</dbReference>